<proteinExistence type="predicted"/>
<sequence>MRRYFEDFAIGETWASEPFTLSQDAIIGYARDYDPQPIHIDPEKAADGPFGSVIASGWQIAALSMRVFVEAGGYGETPVVGMGIDELRWRRPVRPGDRLRVVRTVVETDRSKTRPGFGVVRTQVSVTNQDDEVVMTMVSLGRVPRRPVPARV</sequence>
<dbReference type="Proteomes" id="UP000248021">
    <property type="component" value="Unassembled WGS sequence"/>
</dbReference>
<dbReference type="OrthoDB" id="9797938at2"/>
<dbReference type="Pfam" id="PF01575">
    <property type="entry name" value="MaoC_dehydratas"/>
    <property type="match status" value="1"/>
</dbReference>
<dbReference type="InterPro" id="IPR002539">
    <property type="entry name" value="MaoC-like_dom"/>
</dbReference>
<dbReference type="Gene3D" id="3.10.129.10">
    <property type="entry name" value="Hotdog Thioesterase"/>
    <property type="match status" value="1"/>
</dbReference>
<gene>
    <name evidence="2" type="ORF">C7450_1139</name>
</gene>
<name>A0A2V3TWH9_9HYPH</name>
<dbReference type="InterPro" id="IPR029069">
    <property type="entry name" value="HotDog_dom_sf"/>
</dbReference>
<dbReference type="EMBL" id="QJJK01000013">
    <property type="protein sequence ID" value="PXW53521.1"/>
    <property type="molecule type" value="Genomic_DNA"/>
</dbReference>
<dbReference type="RefSeq" id="WP_110377493.1">
    <property type="nucleotide sequence ID" value="NZ_JAHBRY010000001.1"/>
</dbReference>
<reference evidence="2 3" key="1">
    <citation type="submission" date="2018-05" db="EMBL/GenBank/DDBJ databases">
        <title>Genomic Encyclopedia of Type Strains, Phase IV (KMG-IV): sequencing the most valuable type-strain genomes for metagenomic binning, comparative biology and taxonomic classification.</title>
        <authorList>
            <person name="Goeker M."/>
        </authorList>
    </citation>
    <scope>NUCLEOTIDE SEQUENCE [LARGE SCALE GENOMIC DNA]</scope>
    <source>
        <strain evidence="2 3">DSM 6462</strain>
    </source>
</reference>
<protein>
    <submittedName>
        <fullName evidence="2">Acyl dehydratase</fullName>
    </submittedName>
</protein>
<evidence type="ECO:0000313" key="3">
    <source>
        <dbReference type="Proteomes" id="UP000248021"/>
    </source>
</evidence>
<dbReference type="AlphaFoldDB" id="A0A2V3TWH9"/>
<evidence type="ECO:0000313" key="2">
    <source>
        <dbReference type="EMBL" id="PXW53521.1"/>
    </source>
</evidence>
<accession>A0A2V3TWH9</accession>
<feature type="domain" description="MaoC-like" evidence="1">
    <location>
        <begin position="11"/>
        <end position="124"/>
    </location>
</feature>
<dbReference type="PANTHER" id="PTHR43664:SF1">
    <property type="entry name" value="BETA-METHYLMALYL-COA DEHYDRATASE"/>
    <property type="match status" value="1"/>
</dbReference>
<dbReference type="SUPFAM" id="SSF54637">
    <property type="entry name" value="Thioesterase/thiol ester dehydrase-isomerase"/>
    <property type="match status" value="1"/>
</dbReference>
<comment type="caution">
    <text evidence="2">The sequence shown here is derived from an EMBL/GenBank/DDBJ whole genome shotgun (WGS) entry which is preliminary data.</text>
</comment>
<evidence type="ECO:0000259" key="1">
    <source>
        <dbReference type="Pfam" id="PF01575"/>
    </source>
</evidence>
<dbReference type="CDD" id="cd03454">
    <property type="entry name" value="YdeM"/>
    <property type="match status" value="1"/>
</dbReference>
<keyword evidence="3" id="KW-1185">Reference proteome</keyword>
<dbReference type="InterPro" id="IPR052342">
    <property type="entry name" value="MCH/BMMD"/>
</dbReference>
<organism evidence="2 3">
    <name type="scientific">Chelatococcus asaccharovorans</name>
    <dbReference type="NCBI Taxonomy" id="28210"/>
    <lineage>
        <taxon>Bacteria</taxon>
        <taxon>Pseudomonadati</taxon>
        <taxon>Pseudomonadota</taxon>
        <taxon>Alphaproteobacteria</taxon>
        <taxon>Hyphomicrobiales</taxon>
        <taxon>Chelatococcaceae</taxon>
        <taxon>Chelatococcus</taxon>
    </lineage>
</organism>
<dbReference type="PANTHER" id="PTHR43664">
    <property type="entry name" value="MONOAMINE OXIDASE-RELATED"/>
    <property type="match status" value="1"/>
</dbReference>